<name>A0A2N0VFU5_9BACT</name>
<feature type="signal peptide" evidence="1">
    <location>
        <begin position="1"/>
        <end position="22"/>
    </location>
</feature>
<evidence type="ECO:0000313" key="3">
    <source>
        <dbReference type="EMBL" id="PKD43049.1"/>
    </source>
</evidence>
<accession>A0A2N0VFU5</accession>
<dbReference type="EMBL" id="PISP01000003">
    <property type="protein sequence ID" value="PKD43049.1"/>
    <property type="molecule type" value="Genomic_DNA"/>
</dbReference>
<reference evidence="3 4" key="1">
    <citation type="submission" date="2017-11" db="EMBL/GenBank/DDBJ databases">
        <title>Rhodohalobacter 15182 sp. nov., isolated from a salt lake.</title>
        <authorList>
            <person name="Han S."/>
        </authorList>
    </citation>
    <scope>NUCLEOTIDE SEQUENCE [LARGE SCALE GENOMIC DNA]</scope>
    <source>
        <strain evidence="3 4">15182</strain>
    </source>
</reference>
<gene>
    <name evidence="3" type="ORF">CWD77_10465</name>
</gene>
<dbReference type="OrthoDB" id="9803781at2"/>
<evidence type="ECO:0000259" key="2">
    <source>
        <dbReference type="Pfam" id="PF17131"/>
    </source>
</evidence>
<keyword evidence="1" id="KW-0732">Signal</keyword>
<evidence type="ECO:0000256" key="1">
    <source>
        <dbReference type="SAM" id="SignalP"/>
    </source>
</evidence>
<dbReference type="Pfam" id="PF17131">
    <property type="entry name" value="LolA_like"/>
    <property type="match status" value="1"/>
</dbReference>
<feature type="chain" id="PRO_5014929527" description="Uncharacterized protein TP-0789 domain-containing protein" evidence="1">
    <location>
        <begin position="23"/>
        <end position="258"/>
    </location>
</feature>
<dbReference type="Proteomes" id="UP000233398">
    <property type="component" value="Unassembled WGS sequence"/>
</dbReference>
<organism evidence="3 4">
    <name type="scientific">Rhodohalobacter barkolensis</name>
    <dbReference type="NCBI Taxonomy" id="2053187"/>
    <lineage>
        <taxon>Bacteria</taxon>
        <taxon>Pseudomonadati</taxon>
        <taxon>Balneolota</taxon>
        <taxon>Balneolia</taxon>
        <taxon>Balneolales</taxon>
        <taxon>Balneolaceae</taxon>
        <taxon>Rhodohalobacter</taxon>
    </lineage>
</organism>
<sequence length="258" mass="30417">MKKLTLLLTLLLLFTLTNQLSAQERITDEEQARSIFEEVDDRRNSIESETAKMEMVITDPRGRTRSRTMQSWNLVDGDDNKSLIIFSDPGNVRGTGFLSVREDGSTTQRLYLPSVGRIQTIGSAERGDRFMGSDFTYEDLGDQDPDDYDFEWLEENEDYYLVRASKPDSDQYAYVEFEILKEKYALQKIHYYDEDDNQIKRLEAENLEEITDQLWSPTKMTMYDLREDRKTEITWSDREINSTIEDWRFTERGLRRGI</sequence>
<dbReference type="RefSeq" id="WP_101073524.1">
    <property type="nucleotide sequence ID" value="NZ_PISP01000003.1"/>
</dbReference>
<protein>
    <recommendedName>
        <fullName evidence="2">Uncharacterized protein TP-0789 domain-containing protein</fullName>
    </recommendedName>
</protein>
<dbReference type="CDD" id="cd16329">
    <property type="entry name" value="LolA_like"/>
    <property type="match status" value="1"/>
</dbReference>
<dbReference type="AlphaFoldDB" id="A0A2N0VFU5"/>
<dbReference type="InterPro" id="IPR033399">
    <property type="entry name" value="TP_0789-like"/>
</dbReference>
<comment type="caution">
    <text evidence="3">The sequence shown here is derived from an EMBL/GenBank/DDBJ whole genome shotgun (WGS) entry which is preliminary data.</text>
</comment>
<evidence type="ECO:0000313" key="4">
    <source>
        <dbReference type="Proteomes" id="UP000233398"/>
    </source>
</evidence>
<keyword evidence="4" id="KW-1185">Reference proteome</keyword>
<proteinExistence type="predicted"/>
<feature type="domain" description="Uncharacterized protein TP-0789" evidence="2">
    <location>
        <begin position="79"/>
        <end position="256"/>
    </location>
</feature>
<dbReference type="Gene3D" id="2.50.20.10">
    <property type="entry name" value="Lipoprotein localisation LolA/LolB/LppX"/>
    <property type="match status" value="1"/>
</dbReference>